<proteinExistence type="predicted"/>
<evidence type="ECO:0000313" key="1">
    <source>
        <dbReference type="EMBL" id="NYS47072.1"/>
    </source>
</evidence>
<dbReference type="Proteomes" id="UP000531840">
    <property type="component" value="Unassembled WGS sequence"/>
</dbReference>
<protein>
    <submittedName>
        <fullName evidence="1">Uncharacterized protein</fullName>
    </submittedName>
</protein>
<evidence type="ECO:0000313" key="2">
    <source>
        <dbReference type="Proteomes" id="UP000531840"/>
    </source>
</evidence>
<dbReference type="EMBL" id="JACBYF010000003">
    <property type="protein sequence ID" value="NYS47072.1"/>
    <property type="molecule type" value="Genomic_DNA"/>
</dbReference>
<comment type="caution">
    <text evidence="1">The sequence shown here is derived from an EMBL/GenBank/DDBJ whole genome shotgun (WGS) entry which is preliminary data.</text>
</comment>
<dbReference type="RefSeq" id="WP_179940555.1">
    <property type="nucleotide sequence ID" value="NZ_JACBYF010000003.1"/>
</dbReference>
<gene>
    <name evidence="1" type="ORF">HZY85_02545</name>
</gene>
<accession>A0ABX2SXS1</accession>
<name>A0ABX2SXS1_9BACL</name>
<keyword evidence="2" id="KW-1185">Reference proteome</keyword>
<sequence>MSNIKLVEQISAFKKLSKNENNWRIAFYHIANEFWNMPEHYVVLDKQSVEKGYNLPLIREYKDTLAVQFFTDYSKALDFVERQEDLFTYEGKKLIYKMKKGAFQEVFVPFLASQNLAYMINDVEEHFVDTFERLLAVMEADKSYVVDEEQAELINNKDFKNFYGDVCKKYLIFVG</sequence>
<organism evidence="1 2">
    <name type="scientific">Gemelliphila palaticanis</name>
    <dbReference type="NCBI Taxonomy" id="81950"/>
    <lineage>
        <taxon>Bacteria</taxon>
        <taxon>Bacillati</taxon>
        <taxon>Bacillota</taxon>
        <taxon>Bacilli</taxon>
        <taxon>Bacillales</taxon>
        <taxon>Gemellaceae</taxon>
        <taxon>Gemelliphila</taxon>
    </lineage>
</organism>
<reference evidence="1 2" key="1">
    <citation type="submission" date="2020-07" db="EMBL/GenBank/DDBJ databases">
        <title>MOT database genomes.</title>
        <authorList>
            <person name="Joseph S."/>
            <person name="Aduse-Opoku J."/>
            <person name="Hashim A."/>
            <person name="Wade W."/>
            <person name="Curtis M."/>
        </authorList>
    </citation>
    <scope>NUCLEOTIDE SEQUENCE [LARGE SCALE GENOMIC DNA]</scope>
    <source>
        <strain evidence="1 2">CIP 106318</strain>
    </source>
</reference>